<proteinExistence type="predicted"/>
<dbReference type="Pfam" id="PF01695">
    <property type="entry name" value="IstB_IS21"/>
    <property type="match status" value="1"/>
</dbReference>
<dbReference type="GO" id="GO:0006260">
    <property type="term" value="P:DNA replication"/>
    <property type="evidence" value="ECO:0007669"/>
    <property type="project" value="TreeGrafter"/>
</dbReference>
<dbReference type="Proteomes" id="UP000254133">
    <property type="component" value="Unassembled WGS sequence"/>
</dbReference>
<name>A0A378PXA2_MORBO</name>
<feature type="domain" description="AAA+ ATPase" evidence="1">
    <location>
        <begin position="114"/>
        <end position="247"/>
    </location>
</feature>
<dbReference type="RefSeq" id="WP_115369596.1">
    <property type="nucleotide sequence ID" value="NZ_UGPZ01000003.1"/>
</dbReference>
<dbReference type="SMART" id="SM00382">
    <property type="entry name" value="AAA"/>
    <property type="match status" value="1"/>
</dbReference>
<reference evidence="2 3" key="1">
    <citation type="submission" date="2018-06" db="EMBL/GenBank/DDBJ databases">
        <authorList>
            <consortium name="Pathogen Informatics"/>
            <person name="Doyle S."/>
        </authorList>
    </citation>
    <scope>NUCLEOTIDE SEQUENCE [LARGE SCALE GENOMIC DNA]</scope>
    <source>
        <strain evidence="2 3">NCTC9426</strain>
    </source>
</reference>
<evidence type="ECO:0000313" key="3">
    <source>
        <dbReference type="Proteomes" id="UP000254133"/>
    </source>
</evidence>
<dbReference type="SUPFAM" id="SSF52540">
    <property type="entry name" value="P-loop containing nucleoside triphosphate hydrolases"/>
    <property type="match status" value="1"/>
</dbReference>
<dbReference type="AlphaFoldDB" id="A0A378PXA2"/>
<dbReference type="Gene3D" id="3.40.50.300">
    <property type="entry name" value="P-loop containing nucleotide triphosphate hydrolases"/>
    <property type="match status" value="1"/>
</dbReference>
<evidence type="ECO:0000313" key="2">
    <source>
        <dbReference type="EMBL" id="STY93191.1"/>
    </source>
</evidence>
<evidence type="ECO:0000259" key="1">
    <source>
        <dbReference type="SMART" id="SM00382"/>
    </source>
</evidence>
<dbReference type="EMBL" id="UGPZ01000003">
    <property type="protein sequence ID" value="STY93191.1"/>
    <property type="molecule type" value="Genomic_DNA"/>
</dbReference>
<dbReference type="InterPro" id="IPR003593">
    <property type="entry name" value="AAA+_ATPase"/>
</dbReference>
<protein>
    <submittedName>
        <fullName evidence="2">DNA replication protein dnaC</fullName>
    </submittedName>
</protein>
<dbReference type="PANTHER" id="PTHR30050:SF4">
    <property type="entry name" value="ATP-BINDING PROTEIN RV3427C IN INSERTION SEQUENCE-RELATED"/>
    <property type="match status" value="1"/>
</dbReference>
<dbReference type="InterPro" id="IPR027417">
    <property type="entry name" value="P-loop_NTPase"/>
</dbReference>
<organism evidence="2 3">
    <name type="scientific">Moraxella bovis</name>
    <dbReference type="NCBI Taxonomy" id="476"/>
    <lineage>
        <taxon>Bacteria</taxon>
        <taxon>Pseudomonadati</taxon>
        <taxon>Pseudomonadota</taxon>
        <taxon>Gammaproteobacteria</taxon>
        <taxon>Moraxellales</taxon>
        <taxon>Moraxellaceae</taxon>
        <taxon>Moraxella</taxon>
    </lineage>
</organism>
<gene>
    <name evidence="2" type="primary">dnaC</name>
    <name evidence="2" type="ORF">NCTC9426_01910</name>
</gene>
<dbReference type="PANTHER" id="PTHR30050">
    <property type="entry name" value="CHROMOSOMAL REPLICATION INITIATOR PROTEIN DNAA"/>
    <property type="match status" value="1"/>
</dbReference>
<dbReference type="CDD" id="cd00009">
    <property type="entry name" value="AAA"/>
    <property type="match status" value="1"/>
</dbReference>
<sequence>MNPCLSQTEQMQASQYLPNFAKHLQMVEITTDCPKHGKTVRKVVNIIADTARHICPKCEAERQEAERQARLVAKHREKAKKSGVLHYGSFETWQAKTDRMASVLSFVQGYAVNPQGNLIMSGATGTGKTLLANLIASQVISDEKNTLLLRSSEIGEQARSTWTKHSLVSESDLVSVWTGVDLLIIDEFGEADLAINGDMRQADRERLSRIIDGRYIKGLPTVITTNLAKDQLIERLGDRAWDRLQQNAVFIAFDWGSYRKMHSKFLEI</sequence>
<dbReference type="InterPro" id="IPR002611">
    <property type="entry name" value="IstB_ATP-bd"/>
</dbReference>
<accession>A0A378PXA2</accession>
<dbReference type="GO" id="GO:0005524">
    <property type="term" value="F:ATP binding"/>
    <property type="evidence" value="ECO:0007669"/>
    <property type="project" value="InterPro"/>
</dbReference>